<protein>
    <recommendedName>
        <fullName evidence="5">S1 motif domain-containing protein</fullName>
    </recommendedName>
</protein>
<dbReference type="Gene3D" id="2.40.50.140">
    <property type="entry name" value="Nucleic acid-binding proteins"/>
    <property type="match status" value="1"/>
</dbReference>
<accession>D7LTI6</accession>
<proteinExistence type="predicted"/>
<keyword evidence="2" id="KW-0271">Exosome</keyword>
<dbReference type="SUPFAM" id="SSF50249">
    <property type="entry name" value="Nucleic acid-binding proteins"/>
    <property type="match status" value="1"/>
</dbReference>
<comment type="subcellular location">
    <subcellularLocation>
        <location evidence="1">Nucleus</location>
        <location evidence="1">Nucleolus</location>
    </subcellularLocation>
</comment>
<evidence type="ECO:0008006" key="5">
    <source>
        <dbReference type="Google" id="ProtNLM"/>
    </source>
</evidence>
<dbReference type="EMBL" id="GL348717">
    <property type="protein sequence ID" value="EFH54027.1"/>
    <property type="molecule type" value="Genomic_DNA"/>
</dbReference>
<dbReference type="AlphaFoldDB" id="D7LTI6"/>
<dbReference type="eggNOG" id="KOG3409">
    <property type="taxonomic scope" value="Eukaryota"/>
</dbReference>
<evidence type="ECO:0000313" key="4">
    <source>
        <dbReference type="Proteomes" id="UP000008694"/>
    </source>
</evidence>
<dbReference type="InterPro" id="IPR039771">
    <property type="entry name" value="Csl4"/>
</dbReference>
<dbReference type="GO" id="GO:0006396">
    <property type="term" value="P:RNA processing"/>
    <property type="evidence" value="ECO:0007669"/>
    <property type="project" value="InterPro"/>
</dbReference>
<keyword evidence="4" id="KW-1185">Reference proteome</keyword>
<dbReference type="HOGENOM" id="CLU_067135_3_0_1"/>
<evidence type="ECO:0000256" key="1">
    <source>
        <dbReference type="ARBA" id="ARBA00004604"/>
    </source>
</evidence>
<reference evidence="4" key="1">
    <citation type="journal article" date="2011" name="Nat. Genet.">
        <title>The Arabidopsis lyrata genome sequence and the basis of rapid genome size change.</title>
        <authorList>
            <person name="Hu T.T."/>
            <person name="Pattyn P."/>
            <person name="Bakker E.G."/>
            <person name="Cao J."/>
            <person name="Cheng J.-F."/>
            <person name="Clark R.M."/>
            <person name="Fahlgren N."/>
            <person name="Fawcett J.A."/>
            <person name="Grimwood J."/>
            <person name="Gundlach H."/>
            <person name="Haberer G."/>
            <person name="Hollister J.D."/>
            <person name="Ossowski S."/>
            <person name="Ottilar R.P."/>
            <person name="Salamov A.A."/>
            <person name="Schneeberger K."/>
            <person name="Spannagl M."/>
            <person name="Wang X."/>
            <person name="Yang L."/>
            <person name="Nasrallah M.E."/>
            <person name="Bergelson J."/>
            <person name="Carrington J.C."/>
            <person name="Gaut B.S."/>
            <person name="Schmutz J."/>
            <person name="Mayer K.F.X."/>
            <person name="Van de Peer Y."/>
            <person name="Grigoriev I.V."/>
            <person name="Nordborg M."/>
            <person name="Weigel D."/>
            <person name="Guo Y.-L."/>
        </authorList>
    </citation>
    <scope>NUCLEOTIDE SEQUENCE [LARGE SCALE GENOMIC DNA]</scope>
    <source>
        <strain evidence="4">cv. MN47</strain>
    </source>
</reference>
<organism evidence="4">
    <name type="scientific">Arabidopsis lyrata subsp. lyrata</name>
    <name type="common">Lyre-leaved rock-cress</name>
    <dbReference type="NCBI Taxonomy" id="81972"/>
    <lineage>
        <taxon>Eukaryota</taxon>
        <taxon>Viridiplantae</taxon>
        <taxon>Streptophyta</taxon>
        <taxon>Embryophyta</taxon>
        <taxon>Tracheophyta</taxon>
        <taxon>Spermatophyta</taxon>
        <taxon>Magnoliopsida</taxon>
        <taxon>eudicotyledons</taxon>
        <taxon>Gunneridae</taxon>
        <taxon>Pentapetalae</taxon>
        <taxon>rosids</taxon>
        <taxon>malvids</taxon>
        <taxon>Brassicales</taxon>
        <taxon>Brassicaceae</taxon>
        <taxon>Camelineae</taxon>
        <taxon>Arabidopsis</taxon>
    </lineage>
</organism>
<gene>
    <name evidence="3" type="ORF">ARALYDRAFT_485422</name>
</gene>
<dbReference type="STRING" id="81972.D7LTI6"/>
<dbReference type="PANTHER" id="PTHR12686:SF8">
    <property type="entry name" value="EXOSOME COMPLEX COMPONENT CSL4"/>
    <property type="match status" value="1"/>
</dbReference>
<sequence length="203" mass="22765">MTTELSRKGKGAYVNVITIYGSLTGTRRIVSPLPESLDQRAIVEVTGHKAHGPIPETGSVVIARVTKVMARMAAVDILCIGPKAVFADLISLFIFMCRSKLATEIDKVDMHQSFNAGDILSLGDAQADYLSTVKNDLGVVSAESHLSFWNYEYQSFSSWNWSMVKCRCMCFFWQLYVMKCISFRVIKKFIWPEMQCPLSGQTK</sequence>
<dbReference type="InterPro" id="IPR012340">
    <property type="entry name" value="NA-bd_OB-fold"/>
</dbReference>
<dbReference type="Proteomes" id="UP000008694">
    <property type="component" value="Unassembled WGS sequence"/>
</dbReference>
<dbReference type="GO" id="GO:0005730">
    <property type="term" value="C:nucleolus"/>
    <property type="evidence" value="ECO:0007669"/>
    <property type="project" value="UniProtKB-SubCell"/>
</dbReference>
<evidence type="ECO:0000313" key="3">
    <source>
        <dbReference type="EMBL" id="EFH54027.1"/>
    </source>
</evidence>
<evidence type="ECO:0000256" key="2">
    <source>
        <dbReference type="ARBA" id="ARBA00022835"/>
    </source>
</evidence>
<dbReference type="PANTHER" id="PTHR12686">
    <property type="entry name" value="3'-5' EXORIBONUCLEASE CSL4-RELATED"/>
    <property type="match status" value="1"/>
</dbReference>
<dbReference type="Gramene" id="fgenesh2_kg.5__1414__AT5G38890.1">
    <property type="protein sequence ID" value="fgenesh2_kg.5__1414__AT5G38890.1"/>
    <property type="gene ID" value="fgenesh2_kg.5__1414__AT5G38890.1"/>
</dbReference>
<dbReference type="GO" id="GO:0005737">
    <property type="term" value="C:cytoplasm"/>
    <property type="evidence" value="ECO:0007669"/>
    <property type="project" value="TreeGrafter"/>
</dbReference>
<name>D7LTI6_ARALL</name>
<dbReference type="GO" id="GO:0000176">
    <property type="term" value="C:nuclear exosome (RNase complex)"/>
    <property type="evidence" value="ECO:0007669"/>
    <property type="project" value="TreeGrafter"/>
</dbReference>